<keyword evidence="1 2" id="KW-0597">Phosphoprotein</keyword>
<dbReference type="PROSITE" id="PS50110">
    <property type="entry name" value="RESPONSE_REGULATORY"/>
    <property type="match status" value="1"/>
</dbReference>
<dbReference type="SMART" id="SM00448">
    <property type="entry name" value="REC"/>
    <property type="match status" value="1"/>
</dbReference>
<dbReference type="SUPFAM" id="SSF52172">
    <property type="entry name" value="CheY-like"/>
    <property type="match status" value="1"/>
</dbReference>
<dbReference type="InterPro" id="IPR001789">
    <property type="entry name" value="Sig_transdc_resp-reg_receiver"/>
</dbReference>
<dbReference type="STRING" id="1346330.M472_10800"/>
<name>U2HUR5_9SPHI</name>
<proteinExistence type="predicted"/>
<reference evidence="4 5" key="1">
    <citation type="journal article" date="2013" name="Genome Announc.">
        <title>The Draft Genome Sequence of Sphingomonas paucimobilis Strain HER1398 (Proteobacteria), Host to the Giant PAU Phage, Indicates That It Is a Member of the Genus Sphingobacterium (Bacteroidetes).</title>
        <authorList>
            <person name="White R.A.III."/>
            <person name="Suttle C.A."/>
        </authorList>
    </citation>
    <scope>NUCLEOTIDE SEQUENCE [LARGE SCALE GENOMIC DNA]</scope>
    <source>
        <strain evidence="4 5">HER1398</strain>
    </source>
</reference>
<feature type="modified residue" description="4-aspartylphosphate" evidence="2">
    <location>
        <position position="54"/>
    </location>
</feature>
<dbReference type="Proteomes" id="UP000016584">
    <property type="component" value="Unassembled WGS sequence"/>
</dbReference>
<dbReference type="EMBL" id="ATDL01000015">
    <property type="protein sequence ID" value="ERJ59262.1"/>
    <property type="molecule type" value="Genomic_DNA"/>
</dbReference>
<dbReference type="OrthoDB" id="9789181at2"/>
<dbReference type="InterPro" id="IPR050595">
    <property type="entry name" value="Bact_response_regulator"/>
</dbReference>
<evidence type="ECO:0000313" key="4">
    <source>
        <dbReference type="EMBL" id="ERJ59262.1"/>
    </source>
</evidence>
<dbReference type="Gene3D" id="3.40.50.2300">
    <property type="match status" value="1"/>
</dbReference>
<dbReference type="PATRIC" id="fig|1346330.5.peg.2599"/>
<comment type="caution">
    <text evidence="4">The sequence shown here is derived from an EMBL/GenBank/DDBJ whole genome shotgun (WGS) entry which is preliminary data.</text>
</comment>
<evidence type="ECO:0000313" key="5">
    <source>
        <dbReference type="Proteomes" id="UP000016584"/>
    </source>
</evidence>
<sequence>MLQKKIFIFDDDNQILDICSLVLEDGGFASFVSDSVQDIVEKVVKIKPDVILMDNWIPDVGGVKATQQLKNHPLTKWIPVIYISANCEIQRIAAEAGADAYIAKPFDLCTFEEVVTAYASIENGPTSPNEKQLRV</sequence>
<organism evidence="4 5">
    <name type="scientific">Sphingobacterium paucimobilis HER1398</name>
    <dbReference type="NCBI Taxonomy" id="1346330"/>
    <lineage>
        <taxon>Bacteria</taxon>
        <taxon>Pseudomonadati</taxon>
        <taxon>Bacteroidota</taxon>
        <taxon>Sphingobacteriia</taxon>
        <taxon>Sphingobacteriales</taxon>
        <taxon>Sphingobacteriaceae</taxon>
        <taxon>Sphingobacterium</taxon>
    </lineage>
</organism>
<gene>
    <name evidence="4" type="ORF">M472_10800</name>
</gene>
<dbReference type="eggNOG" id="COG0745">
    <property type="taxonomic scope" value="Bacteria"/>
</dbReference>
<dbReference type="PANTHER" id="PTHR44591:SF23">
    <property type="entry name" value="CHEY SUBFAMILY"/>
    <property type="match status" value="1"/>
</dbReference>
<protein>
    <recommendedName>
        <fullName evidence="3">Response regulatory domain-containing protein</fullName>
    </recommendedName>
</protein>
<evidence type="ECO:0000256" key="1">
    <source>
        <dbReference type="ARBA" id="ARBA00022553"/>
    </source>
</evidence>
<dbReference type="PANTHER" id="PTHR44591">
    <property type="entry name" value="STRESS RESPONSE REGULATOR PROTEIN 1"/>
    <property type="match status" value="1"/>
</dbReference>
<dbReference type="AlphaFoldDB" id="U2HUR5"/>
<evidence type="ECO:0000256" key="2">
    <source>
        <dbReference type="PROSITE-ProRule" id="PRU00169"/>
    </source>
</evidence>
<feature type="domain" description="Response regulatory" evidence="3">
    <location>
        <begin position="5"/>
        <end position="119"/>
    </location>
</feature>
<dbReference type="GO" id="GO:0000160">
    <property type="term" value="P:phosphorelay signal transduction system"/>
    <property type="evidence" value="ECO:0007669"/>
    <property type="project" value="InterPro"/>
</dbReference>
<keyword evidence="5" id="KW-1185">Reference proteome</keyword>
<dbReference type="Pfam" id="PF00072">
    <property type="entry name" value="Response_reg"/>
    <property type="match status" value="1"/>
</dbReference>
<dbReference type="InterPro" id="IPR011006">
    <property type="entry name" value="CheY-like_superfamily"/>
</dbReference>
<evidence type="ECO:0000259" key="3">
    <source>
        <dbReference type="PROSITE" id="PS50110"/>
    </source>
</evidence>
<accession>U2HUR5</accession>
<dbReference type="RefSeq" id="WP_021070756.1">
    <property type="nucleotide sequence ID" value="NZ_ATDL01000015.1"/>
</dbReference>